<reference evidence="3 4" key="2">
    <citation type="submission" date="2018-09" db="EMBL/GenBank/DDBJ databases">
        <title>A high-quality reference genome of wild soybean provides a powerful tool to mine soybean genomes.</title>
        <authorList>
            <person name="Xie M."/>
            <person name="Chung C.Y.L."/>
            <person name="Li M.-W."/>
            <person name="Wong F.-L."/>
            <person name="Chan T.-F."/>
            <person name="Lam H.-M."/>
        </authorList>
    </citation>
    <scope>NUCLEOTIDE SEQUENCE [LARGE SCALE GENOMIC DNA]</scope>
    <source>
        <strain evidence="4">cv. W05</strain>
        <tissue evidence="3">Hypocotyl of etiolated seedlings</tissue>
    </source>
</reference>
<dbReference type="Proteomes" id="UP000289340">
    <property type="component" value="Chromosome 13"/>
</dbReference>
<evidence type="ECO:0000313" key="4">
    <source>
        <dbReference type="Proteomes" id="UP000289340"/>
    </source>
</evidence>
<dbReference type="PANTHER" id="PTHR33257:SF4">
    <property type="entry name" value="EXPRESSED PROTEIN"/>
    <property type="match status" value="1"/>
</dbReference>
<feature type="region of interest" description="Disordered" evidence="1">
    <location>
        <begin position="61"/>
        <end position="93"/>
    </location>
</feature>
<evidence type="ECO:0000313" key="2">
    <source>
        <dbReference type="EMBL" id="KHN04811.1"/>
    </source>
</evidence>
<proteinExistence type="predicted"/>
<dbReference type="EMBL" id="KN668935">
    <property type="protein sequence ID" value="KHN04811.1"/>
    <property type="molecule type" value="Genomic_DNA"/>
</dbReference>
<organism evidence="2">
    <name type="scientific">Glycine soja</name>
    <name type="common">Wild soybean</name>
    <dbReference type="NCBI Taxonomy" id="3848"/>
    <lineage>
        <taxon>Eukaryota</taxon>
        <taxon>Viridiplantae</taxon>
        <taxon>Streptophyta</taxon>
        <taxon>Embryophyta</taxon>
        <taxon>Tracheophyta</taxon>
        <taxon>Spermatophyta</taxon>
        <taxon>Magnoliopsida</taxon>
        <taxon>eudicotyledons</taxon>
        <taxon>Gunneridae</taxon>
        <taxon>Pentapetalae</taxon>
        <taxon>rosids</taxon>
        <taxon>fabids</taxon>
        <taxon>Fabales</taxon>
        <taxon>Fabaceae</taxon>
        <taxon>Papilionoideae</taxon>
        <taxon>50 kb inversion clade</taxon>
        <taxon>NPAAA clade</taxon>
        <taxon>indigoferoid/millettioid clade</taxon>
        <taxon>Phaseoleae</taxon>
        <taxon>Glycine</taxon>
        <taxon>Glycine subgen. Soja</taxon>
    </lineage>
</organism>
<protein>
    <submittedName>
        <fullName evidence="2">Uncharacterized protein</fullName>
    </submittedName>
</protein>
<dbReference type="AlphaFoldDB" id="A0A0B2P6H4"/>
<keyword evidence="4" id="KW-1185">Reference proteome</keyword>
<feature type="region of interest" description="Disordered" evidence="1">
    <location>
        <begin position="142"/>
        <end position="183"/>
    </location>
</feature>
<gene>
    <name evidence="3" type="ORF">D0Y65_037027</name>
    <name evidence="2" type="ORF">glysoja_031911</name>
</gene>
<feature type="compositionally biased region" description="Low complexity" evidence="1">
    <location>
        <begin position="142"/>
        <end position="158"/>
    </location>
</feature>
<sequence>MLSESSNTHNSSKMSFRITKEDGFFSRLIAKETTTPNSSSRIFYYGETSVAVPFTWEAQPGTPKHPLSETSLPPLTPPPSYFSSPKKSHNTKRRNYYSNKAINIFSSIFLRLVGSRKSLQNHHHVSPSSSWSSPSSSSSSSSSWSLAHYNNNNNNNNNSSPSFSMRDKGRGQGGRSSKHNKCSNGFRGCYPFGNTRNANVSHGSVD</sequence>
<reference evidence="2" key="1">
    <citation type="submission" date="2014-07" db="EMBL/GenBank/DDBJ databases">
        <title>Identification of a novel salt tolerance gene in wild soybean by whole-genome sequencing.</title>
        <authorList>
            <person name="Lam H.-M."/>
            <person name="Qi X."/>
            <person name="Li M.-W."/>
            <person name="Liu X."/>
            <person name="Xie M."/>
            <person name="Ni M."/>
            <person name="Xu X."/>
        </authorList>
    </citation>
    <scope>NUCLEOTIDE SEQUENCE [LARGE SCALE GENOMIC DNA]</scope>
    <source>
        <tissue evidence="2">Root</tissue>
    </source>
</reference>
<dbReference type="PANTHER" id="PTHR33257">
    <property type="entry name" value="OS05G0165500 PROTEIN"/>
    <property type="match status" value="1"/>
</dbReference>
<name>A0A0B2P6H4_GLYSO</name>
<accession>A0A0B2P6H4</accession>
<dbReference type="EMBL" id="QZWG01000013">
    <property type="protein sequence ID" value="RZB73080.1"/>
    <property type="molecule type" value="Genomic_DNA"/>
</dbReference>
<evidence type="ECO:0000313" key="3">
    <source>
        <dbReference type="EMBL" id="RZB73080.1"/>
    </source>
</evidence>
<dbReference type="Gramene" id="XM_028339834.1">
    <property type="protein sequence ID" value="XP_028195635.1"/>
    <property type="gene ID" value="LOC114380786"/>
</dbReference>
<dbReference type="Proteomes" id="UP000053555">
    <property type="component" value="Unassembled WGS sequence"/>
</dbReference>
<evidence type="ECO:0000256" key="1">
    <source>
        <dbReference type="SAM" id="MobiDB-lite"/>
    </source>
</evidence>